<organism evidence="2 3">
    <name type="scientific">Araneus ventricosus</name>
    <name type="common">Orbweaver spider</name>
    <name type="synonym">Epeira ventricosa</name>
    <dbReference type="NCBI Taxonomy" id="182803"/>
    <lineage>
        <taxon>Eukaryota</taxon>
        <taxon>Metazoa</taxon>
        <taxon>Ecdysozoa</taxon>
        <taxon>Arthropoda</taxon>
        <taxon>Chelicerata</taxon>
        <taxon>Arachnida</taxon>
        <taxon>Araneae</taxon>
        <taxon>Araneomorphae</taxon>
        <taxon>Entelegynae</taxon>
        <taxon>Araneoidea</taxon>
        <taxon>Araneidae</taxon>
        <taxon>Araneus</taxon>
    </lineage>
</organism>
<sequence length="161" mass="17764">MMRLLRIENSGSVADAILSLLRATHVTAPQIDVRPVIGDGFKRANILHYREARTCLLIRHLLIPTSECPQGYASRDPRSVSAAASHPTSQVPPGIDQQRKGPRCVSSDSLIPSEVPQDMPVRKRPEGVFPAAASHPHIWVHPGASEKETRCLFYGNFSFHI</sequence>
<name>A0A4Y2UIL0_ARAVE</name>
<accession>A0A4Y2UIL0</accession>
<protein>
    <submittedName>
        <fullName evidence="2">Uncharacterized protein</fullName>
    </submittedName>
</protein>
<dbReference type="AlphaFoldDB" id="A0A4Y2UIL0"/>
<proteinExistence type="predicted"/>
<evidence type="ECO:0000313" key="2">
    <source>
        <dbReference type="EMBL" id="GBO11410.1"/>
    </source>
</evidence>
<reference evidence="2 3" key="1">
    <citation type="journal article" date="2019" name="Sci. Rep.">
        <title>Orb-weaving spider Araneus ventricosus genome elucidates the spidroin gene catalogue.</title>
        <authorList>
            <person name="Kono N."/>
            <person name="Nakamura H."/>
            <person name="Ohtoshi R."/>
            <person name="Moran D.A.P."/>
            <person name="Shinohara A."/>
            <person name="Yoshida Y."/>
            <person name="Fujiwara M."/>
            <person name="Mori M."/>
            <person name="Tomita M."/>
            <person name="Arakawa K."/>
        </authorList>
    </citation>
    <scope>NUCLEOTIDE SEQUENCE [LARGE SCALE GENOMIC DNA]</scope>
</reference>
<comment type="caution">
    <text evidence="2">The sequence shown here is derived from an EMBL/GenBank/DDBJ whole genome shotgun (WGS) entry which is preliminary data.</text>
</comment>
<dbReference type="Proteomes" id="UP000499080">
    <property type="component" value="Unassembled WGS sequence"/>
</dbReference>
<gene>
    <name evidence="2" type="ORF">AVEN_133172_1</name>
</gene>
<keyword evidence="3" id="KW-1185">Reference proteome</keyword>
<dbReference type="EMBL" id="BGPR01036269">
    <property type="protein sequence ID" value="GBO11410.1"/>
    <property type="molecule type" value="Genomic_DNA"/>
</dbReference>
<feature type="region of interest" description="Disordered" evidence="1">
    <location>
        <begin position="71"/>
        <end position="121"/>
    </location>
</feature>
<evidence type="ECO:0000313" key="3">
    <source>
        <dbReference type="Proteomes" id="UP000499080"/>
    </source>
</evidence>
<evidence type="ECO:0000256" key="1">
    <source>
        <dbReference type="SAM" id="MobiDB-lite"/>
    </source>
</evidence>